<dbReference type="RefSeq" id="WP_166190085.1">
    <property type="nucleotide sequence ID" value="NZ_CP049811.1"/>
</dbReference>
<dbReference type="AlphaFoldDB" id="A0A6G7VKH2"/>
<dbReference type="PANTHER" id="PTHR37418">
    <property type="entry name" value="3-KETO-5-AMINOHEXANOATE CLEAVAGE ENZYME-RELATED"/>
    <property type="match status" value="1"/>
</dbReference>
<dbReference type="Gene3D" id="3.20.20.70">
    <property type="entry name" value="Aldolase class I"/>
    <property type="match status" value="1"/>
</dbReference>
<comment type="cofactor">
    <cofactor evidence="1">
        <name>Zn(2+)</name>
        <dbReference type="ChEBI" id="CHEBI:29105"/>
    </cofactor>
</comment>
<accession>A0A6G7VKH2</accession>
<keyword evidence="3" id="KW-0479">Metal-binding</keyword>
<evidence type="ECO:0000313" key="6">
    <source>
        <dbReference type="Proteomes" id="UP000500791"/>
    </source>
</evidence>
<dbReference type="Proteomes" id="UP000500791">
    <property type="component" value="Chromosome"/>
</dbReference>
<gene>
    <name evidence="5" type="ORF">G8E03_06940</name>
</gene>
<dbReference type="GO" id="GO:0046872">
    <property type="term" value="F:metal ion binding"/>
    <property type="evidence" value="ECO:0007669"/>
    <property type="project" value="UniProtKB-KW"/>
</dbReference>
<dbReference type="Pfam" id="PF05853">
    <property type="entry name" value="BKACE"/>
    <property type="match status" value="1"/>
</dbReference>
<dbReference type="InterPro" id="IPR013785">
    <property type="entry name" value="Aldolase_TIM"/>
</dbReference>
<dbReference type="GO" id="GO:0043720">
    <property type="term" value="F:3-keto-5-aminohexanoate cleavage activity"/>
    <property type="evidence" value="ECO:0007669"/>
    <property type="project" value="InterPro"/>
</dbReference>
<proteinExistence type="predicted"/>
<evidence type="ECO:0000256" key="2">
    <source>
        <dbReference type="ARBA" id="ARBA00022679"/>
    </source>
</evidence>
<name>A0A6G7VKH2_9RHOB</name>
<keyword evidence="4" id="KW-0862">Zinc</keyword>
<evidence type="ECO:0000256" key="3">
    <source>
        <dbReference type="ARBA" id="ARBA00022723"/>
    </source>
</evidence>
<evidence type="ECO:0000256" key="4">
    <source>
        <dbReference type="ARBA" id="ARBA00022833"/>
    </source>
</evidence>
<evidence type="ECO:0000313" key="5">
    <source>
        <dbReference type="EMBL" id="QIK40521.1"/>
    </source>
</evidence>
<sequence length="252" mass="27246">MRRAYIMVAPNGARRGRSDHPALPVTLPQIVATAVACAGAGADALHLHVRDAEGRHSLDPGRYIETLAELSRAVPDLRVQITTEAAGLFDVATQLDCLTRVRPDWASISIREIARDPARASAIYGTCAAQGTQVQHILYDSADIALLRDWRARSVVAAGQTSVLFVLGRYTAGQVAAPLDLEEFLDAAPDMRDWMVCAFGPHEHECLLAAARRGGDLRVGFENSLTDCFDRQHADNAASVRALRAALEKQIG</sequence>
<dbReference type="PANTHER" id="PTHR37418:SF2">
    <property type="entry name" value="3-KETO-5-AMINOHEXANOATE CLEAVAGE ENZYME"/>
    <property type="match status" value="1"/>
</dbReference>
<keyword evidence="2" id="KW-0808">Transferase</keyword>
<protein>
    <submittedName>
        <fullName evidence="5">3-keto-5-aminohexanoate cleavage protein</fullName>
    </submittedName>
</protein>
<reference evidence="5 6" key="1">
    <citation type="submission" date="2020-03" db="EMBL/GenBank/DDBJ databases">
        <title>Complete genome sequence of Monaibacterium sp. ALG8 with diverse plasmids.</title>
        <authorList>
            <person name="Sun C."/>
        </authorList>
    </citation>
    <scope>NUCLEOTIDE SEQUENCE [LARGE SCALE GENOMIC DNA]</scope>
    <source>
        <strain evidence="5 6">ALG8</strain>
    </source>
</reference>
<dbReference type="InterPro" id="IPR008567">
    <property type="entry name" value="BKACE"/>
</dbReference>
<evidence type="ECO:0000256" key="1">
    <source>
        <dbReference type="ARBA" id="ARBA00001947"/>
    </source>
</evidence>
<dbReference type="EMBL" id="CP049811">
    <property type="protein sequence ID" value="QIK40521.1"/>
    <property type="molecule type" value="Genomic_DNA"/>
</dbReference>
<organism evidence="5 6">
    <name type="scientific">Pontivivens nitratireducens</name>
    <dbReference type="NCBI Taxonomy" id="2758038"/>
    <lineage>
        <taxon>Bacteria</taxon>
        <taxon>Pseudomonadati</taxon>
        <taxon>Pseudomonadota</taxon>
        <taxon>Alphaproteobacteria</taxon>
        <taxon>Rhodobacterales</taxon>
        <taxon>Paracoccaceae</taxon>
        <taxon>Pontivivens</taxon>
    </lineage>
</organism>
<keyword evidence="6" id="KW-1185">Reference proteome</keyword>
<dbReference type="KEGG" id="mon:G8E03_06940"/>